<dbReference type="SUPFAM" id="SSF52833">
    <property type="entry name" value="Thioredoxin-like"/>
    <property type="match status" value="1"/>
</dbReference>
<dbReference type="GO" id="GO:0004602">
    <property type="term" value="F:glutathione peroxidase activity"/>
    <property type="evidence" value="ECO:0007669"/>
    <property type="project" value="TreeGrafter"/>
</dbReference>
<dbReference type="OrthoDB" id="4664297at2759"/>
<dbReference type="PANTHER" id="PTHR42943:SF2">
    <property type="entry name" value="GLUTATHIONE S-TRANSFERASE KAPPA 1"/>
    <property type="match status" value="1"/>
</dbReference>
<evidence type="ECO:0000259" key="6">
    <source>
        <dbReference type="Pfam" id="PF01323"/>
    </source>
</evidence>
<evidence type="ECO:0000256" key="4">
    <source>
        <dbReference type="PIRNR" id="PIRNR006386"/>
    </source>
</evidence>
<protein>
    <recommendedName>
        <fullName evidence="4">Glutathione S-transferase kappa</fullName>
        <ecNumber evidence="4">2.5.1.18</ecNumber>
    </recommendedName>
</protein>
<dbReference type="GeneID" id="33566295"/>
<feature type="domain" description="DSBA-like thioredoxin" evidence="6">
    <location>
        <begin position="8"/>
        <end position="212"/>
    </location>
</feature>
<dbReference type="InterPro" id="IPR014440">
    <property type="entry name" value="HCCAis_GSTk"/>
</dbReference>
<keyword evidence="2 4" id="KW-0808">Transferase</keyword>
<dbReference type="GO" id="GO:0004364">
    <property type="term" value="F:glutathione transferase activity"/>
    <property type="evidence" value="ECO:0007669"/>
    <property type="project" value="UniProtKB-UniRule"/>
</dbReference>
<accession>A0A1Y2GKU5</accession>
<evidence type="ECO:0000256" key="3">
    <source>
        <dbReference type="ARBA" id="ARBA00047960"/>
    </source>
</evidence>
<proteinExistence type="inferred from homology"/>
<dbReference type="EC" id="2.5.1.18" evidence="4"/>
<dbReference type="Proteomes" id="UP000193648">
    <property type="component" value="Unassembled WGS sequence"/>
</dbReference>
<dbReference type="STRING" id="64571.A0A1Y2GKU5"/>
<reference evidence="7 8" key="1">
    <citation type="submission" date="2016-07" db="EMBL/GenBank/DDBJ databases">
        <title>Pervasive Adenine N6-methylation of Active Genes in Fungi.</title>
        <authorList>
            <consortium name="DOE Joint Genome Institute"/>
            <person name="Mondo S.J."/>
            <person name="Dannebaum R.O."/>
            <person name="Kuo R.C."/>
            <person name="Labutti K."/>
            <person name="Haridas S."/>
            <person name="Kuo A."/>
            <person name="Salamov A."/>
            <person name="Ahrendt S.R."/>
            <person name="Lipzen A."/>
            <person name="Sullivan W."/>
            <person name="Andreopoulos W.B."/>
            <person name="Clum A."/>
            <person name="Lindquist E."/>
            <person name="Daum C."/>
            <person name="Ramamoorthy G.K."/>
            <person name="Gryganskyi A."/>
            <person name="Culley D."/>
            <person name="Magnuson J.K."/>
            <person name="James T.Y."/>
            <person name="O'Malley M.A."/>
            <person name="Stajich J.E."/>
            <person name="Spatafora J.W."/>
            <person name="Visel A."/>
            <person name="Grigoriev I.V."/>
        </authorList>
    </citation>
    <scope>NUCLEOTIDE SEQUENCE [LARGE SCALE GENOMIC DNA]</scope>
    <source>
        <strain evidence="7 8">NRRL 3116</strain>
    </source>
</reference>
<evidence type="ECO:0000256" key="5">
    <source>
        <dbReference type="PIRSR" id="PIRSR006386-1"/>
    </source>
</evidence>
<sequence>MATTRASIICYYDLISPYTYMGVKLFSRFRKQWPSVDVTFTPILLGGVMNAVKNRPLFEFPSKRNHMIADLDRISAVTGVPFKFPENFPVNTVLPMRVLTALQLHEAAEKYEQCIDKLFDEYFVHGRNISQTDVIHAALMPLFNSDANKVDSYLQLATQPEIKQIFKENTDKAVARGVFGAPTFIVKKAGEPDDKEYLFFGSDRFEMIAAFLGLPYPGLLSRDRNSAKL</sequence>
<comment type="catalytic activity">
    <reaction evidence="3 4">
        <text>RX + glutathione = an S-substituted glutathione + a halide anion + H(+)</text>
        <dbReference type="Rhea" id="RHEA:16437"/>
        <dbReference type="ChEBI" id="CHEBI:15378"/>
        <dbReference type="ChEBI" id="CHEBI:16042"/>
        <dbReference type="ChEBI" id="CHEBI:17792"/>
        <dbReference type="ChEBI" id="CHEBI:57925"/>
        <dbReference type="ChEBI" id="CHEBI:90779"/>
        <dbReference type="EC" id="2.5.1.18"/>
    </reaction>
</comment>
<dbReference type="FunFam" id="3.40.30.10:FF:000096">
    <property type="entry name" value="Glutathione S-transferase kappa"/>
    <property type="match status" value="1"/>
</dbReference>
<dbReference type="Pfam" id="PF01323">
    <property type="entry name" value="DSBA"/>
    <property type="match status" value="1"/>
</dbReference>
<dbReference type="GO" id="GO:0006749">
    <property type="term" value="P:glutathione metabolic process"/>
    <property type="evidence" value="ECO:0007669"/>
    <property type="project" value="TreeGrafter"/>
</dbReference>
<dbReference type="InterPro" id="IPR051924">
    <property type="entry name" value="GST_Kappa/NadH"/>
</dbReference>
<evidence type="ECO:0000313" key="7">
    <source>
        <dbReference type="EMBL" id="ORZ13893.1"/>
    </source>
</evidence>
<name>A0A1Y2GKU5_9FUNG</name>
<keyword evidence="8" id="KW-1185">Reference proteome</keyword>
<dbReference type="InterPro" id="IPR001853">
    <property type="entry name" value="DSBA-like_thioredoxin_dom"/>
</dbReference>
<comment type="similarity">
    <text evidence="1 4">Belongs to the GST superfamily. Kappa family.</text>
</comment>
<dbReference type="GO" id="GO:0005739">
    <property type="term" value="C:mitochondrion"/>
    <property type="evidence" value="ECO:0007669"/>
    <property type="project" value="TreeGrafter"/>
</dbReference>
<organism evidence="7 8">
    <name type="scientific">Lobosporangium transversale</name>
    <dbReference type="NCBI Taxonomy" id="64571"/>
    <lineage>
        <taxon>Eukaryota</taxon>
        <taxon>Fungi</taxon>
        <taxon>Fungi incertae sedis</taxon>
        <taxon>Mucoromycota</taxon>
        <taxon>Mortierellomycotina</taxon>
        <taxon>Mortierellomycetes</taxon>
        <taxon>Mortierellales</taxon>
        <taxon>Mortierellaceae</taxon>
        <taxon>Lobosporangium</taxon>
    </lineage>
</organism>
<dbReference type="InParanoid" id="A0A1Y2GKU5"/>
<dbReference type="InterPro" id="IPR036249">
    <property type="entry name" value="Thioredoxin-like_sf"/>
</dbReference>
<evidence type="ECO:0000313" key="8">
    <source>
        <dbReference type="Proteomes" id="UP000193648"/>
    </source>
</evidence>
<dbReference type="AlphaFoldDB" id="A0A1Y2GKU5"/>
<evidence type="ECO:0000256" key="1">
    <source>
        <dbReference type="ARBA" id="ARBA00006494"/>
    </source>
</evidence>
<dbReference type="Gene3D" id="3.40.30.10">
    <property type="entry name" value="Glutaredoxin"/>
    <property type="match status" value="1"/>
</dbReference>
<gene>
    <name evidence="7" type="ORF">BCR41DRAFT_355121</name>
</gene>
<dbReference type="PIRSF" id="PIRSF006386">
    <property type="entry name" value="HCCAis_GSTk"/>
    <property type="match status" value="1"/>
</dbReference>
<feature type="active site" description="Nucleophile" evidence="5">
    <location>
        <position position="16"/>
    </location>
</feature>
<comment type="caution">
    <text evidence="7">The sequence shown here is derived from an EMBL/GenBank/DDBJ whole genome shotgun (WGS) entry which is preliminary data.</text>
</comment>
<dbReference type="EMBL" id="MCFF01000022">
    <property type="protein sequence ID" value="ORZ13893.1"/>
    <property type="molecule type" value="Genomic_DNA"/>
</dbReference>
<dbReference type="GO" id="GO:0005777">
    <property type="term" value="C:peroxisome"/>
    <property type="evidence" value="ECO:0007669"/>
    <property type="project" value="TreeGrafter"/>
</dbReference>
<evidence type="ECO:0000256" key="2">
    <source>
        <dbReference type="ARBA" id="ARBA00022679"/>
    </source>
</evidence>
<dbReference type="PANTHER" id="PTHR42943">
    <property type="entry name" value="GLUTATHIONE S-TRANSFERASE KAPPA"/>
    <property type="match status" value="1"/>
</dbReference>
<dbReference type="RefSeq" id="XP_021880677.1">
    <property type="nucleotide sequence ID" value="XM_022024451.1"/>
</dbReference>